<name>A0ABR1Q8H1_9PEZI</name>
<reference evidence="1 2" key="1">
    <citation type="submission" date="2023-01" db="EMBL/GenBank/DDBJ databases">
        <title>Analysis of 21 Apiospora genomes using comparative genomics revels a genus with tremendous synthesis potential of carbohydrate active enzymes and secondary metabolites.</title>
        <authorList>
            <person name="Sorensen T."/>
        </authorList>
    </citation>
    <scope>NUCLEOTIDE SEQUENCE [LARGE SCALE GENOMIC DNA]</scope>
    <source>
        <strain evidence="1 2">CBS 24483</strain>
    </source>
</reference>
<organism evidence="1 2">
    <name type="scientific">Apiospora aurea</name>
    <dbReference type="NCBI Taxonomy" id="335848"/>
    <lineage>
        <taxon>Eukaryota</taxon>
        <taxon>Fungi</taxon>
        <taxon>Dikarya</taxon>
        <taxon>Ascomycota</taxon>
        <taxon>Pezizomycotina</taxon>
        <taxon>Sordariomycetes</taxon>
        <taxon>Xylariomycetidae</taxon>
        <taxon>Amphisphaeriales</taxon>
        <taxon>Apiosporaceae</taxon>
        <taxon>Apiospora</taxon>
    </lineage>
</organism>
<sequence>MAPSKWNVEKNEALLTSLGKVILSTATGTQKNLIEDNMEQAGYEGTTWEAIRRDWAAAAAATPAATPAVPEQNCSGCSG</sequence>
<keyword evidence="2" id="KW-1185">Reference proteome</keyword>
<accession>A0ABR1Q8H1</accession>
<dbReference type="GeneID" id="92079004"/>
<comment type="caution">
    <text evidence="1">The sequence shown here is derived from an EMBL/GenBank/DDBJ whole genome shotgun (WGS) entry which is preliminary data.</text>
</comment>
<dbReference type="RefSeq" id="XP_066698340.1">
    <property type="nucleotide sequence ID" value="XM_066845942.1"/>
</dbReference>
<evidence type="ECO:0000313" key="2">
    <source>
        <dbReference type="Proteomes" id="UP001391051"/>
    </source>
</evidence>
<evidence type="ECO:0000313" key="1">
    <source>
        <dbReference type="EMBL" id="KAK7948834.1"/>
    </source>
</evidence>
<dbReference type="Proteomes" id="UP001391051">
    <property type="component" value="Unassembled WGS sequence"/>
</dbReference>
<protein>
    <submittedName>
        <fullName evidence="1">Uncharacterized protein</fullName>
    </submittedName>
</protein>
<proteinExistence type="predicted"/>
<gene>
    <name evidence="1" type="ORF">PG986_009720</name>
</gene>
<dbReference type="EMBL" id="JAQQWE010000006">
    <property type="protein sequence ID" value="KAK7948834.1"/>
    <property type="molecule type" value="Genomic_DNA"/>
</dbReference>